<name>A0A9P6UZ10_9FUNG</name>
<dbReference type="InterPro" id="IPR001130">
    <property type="entry name" value="TatD-like"/>
</dbReference>
<feature type="region of interest" description="Disordered" evidence="1">
    <location>
        <begin position="404"/>
        <end position="443"/>
    </location>
</feature>
<reference evidence="2" key="1">
    <citation type="journal article" date="2020" name="Fungal Divers.">
        <title>Resolving the Mortierellaceae phylogeny through synthesis of multi-gene phylogenetics and phylogenomics.</title>
        <authorList>
            <person name="Vandepol N."/>
            <person name="Liber J."/>
            <person name="Desiro A."/>
            <person name="Na H."/>
            <person name="Kennedy M."/>
            <person name="Barry K."/>
            <person name="Grigoriev I.V."/>
            <person name="Miller A.N."/>
            <person name="O'Donnell K."/>
            <person name="Stajich J.E."/>
            <person name="Bonito G."/>
        </authorList>
    </citation>
    <scope>NUCLEOTIDE SEQUENCE</scope>
    <source>
        <strain evidence="2">REB-010B</strain>
    </source>
</reference>
<evidence type="ECO:0000256" key="1">
    <source>
        <dbReference type="SAM" id="MobiDB-lite"/>
    </source>
</evidence>
<dbReference type="EMBL" id="JAAAIP010000066">
    <property type="protein sequence ID" value="KAG0327041.1"/>
    <property type="molecule type" value="Genomic_DNA"/>
</dbReference>
<protein>
    <recommendedName>
        <fullName evidence="4">Metallo-dependent hydrolase</fullName>
    </recommendedName>
</protein>
<dbReference type="PANTHER" id="PTHR47345:SF1">
    <property type="entry name" value="CUT9-INTERACTING PROTEIN SCN1"/>
    <property type="match status" value="1"/>
</dbReference>
<dbReference type="PANTHER" id="PTHR47345">
    <property type="entry name" value="CUT9-INTERACTING PROTEIN SCN1"/>
    <property type="match status" value="1"/>
</dbReference>
<comment type="caution">
    <text evidence="2">The sequence shown here is derived from an EMBL/GenBank/DDBJ whole genome shotgun (WGS) entry which is preliminary data.</text>
</comment>
<organism evidence="2 3">
    <name type="scientific">Dissophora globulifera</name>
    <dbReference type="NCBI Taxonomy" id="979702"/>
    <lineage>
        <taxon>Eukaryota</taxon>
        <taxon>Fungi</taxon>
        <taxon>Fungi incertae sedis</taxon>
        <taxon>Mucoromycota</taxon>
        <taxon>Mortierellomycotina</taxon>
        <taxon>Mortierellomycetes</taxon>
        <taxon>Mortierellales</taxon>
        <taxon>Mortierellaceae</taxon>
        <taxon>Dissophora</taxon>
    </lineage>
</organism>
<dbReference type="InterPro" id="IPR053044">
    <property type="entry name" value="Metallo-hydrolase/TatD-type"/>
</dbReference>
<feature type="compositionally biased region" description="Basic and acidic residues" evidence="1">
    <location>
        <begin position="285"/>
        <end position="306"/>
    </location>
</feature>
<feature type="region of interest" description="Disordered" evidence="1">
    <location>
        <begin position="1"/>
        <end position="25"/>
    </location>
</feature>
<dbReference type="OrthoDB" id="413993at2759"/>
<dbReference type="InterPro" id="IPR032466">
    <property type="entry name" value="Metal_Hydrolase"/>
</dbReference>
<sequence length="587" mass="65297">MCGGAGTHDTESQHPTTATSDAPAEKPLTLPEHLYLHLTDAHCHIQDDRDNIRKLVQSWSPSSLASTSAASDIDTTSAANSQAPPLLTGRVCLMGVQPSKDLGLHLQATENDQGDSTISVKTVSRSVNSTPLAIVTWNDTDTKGDWDLVSSLARDHPDRFVPCFGIHPWFTHKYESKKTIELPGITSGGNGHGTSMPEDVLQLGTHLHLQHDSRFSHYQKVLSLPNSLPDNYLAELAQRLPEPRALEPALEELKRQLEQHPHAILGEIGLDRTARILEPSSAKASTDDNKDNNDDDQDKKKEDQKRTTSALTSIQHQLDVVRQQLKLAASLKRAVSFHCVQAYGHWHDFLIQEGKRLKQMEADQGYYQQQLREIHESGGTAVISPVSPSGIRLSKKTTARLKREAKEAAWERHVASTLQESSDEDEDEDENRKDQGDRGQGVNYATATITATSAAPDPESSAAISITSMNSVIAEPAFEAVLPPRLCMHSYGGSVDMIKAFTKLDHPPEIFFSFSILVNGRLQERKLKELILAVPEDRLLIESDHHSHLRVDRLLVEMVHKVAEIRQWTVEETVMKTSRNWQRFVYG</sequence>
<dbReference type="AlphaFoldDB" id="A0A9P6UZ10"/>
<dbReference type="Pfam" id="PF01026">
    <property type="entry name" value="TatD_DNase"/>
    <property type="match status" value="2"/>
</dbReference>
<evidence type="ECO:0008006" key="4">
    <source>
        <dbReference type="Google" id="ProtNLM"/>
    </source>
</evidence>
<gene>
    <name evidence="2" type="ORF">BGZ99_008491</name>
</gene>
<dbReference type="Proteomes" id="UP000738325">
    <property type="component" value="Unassembled WGS sequence"/>
</dbReference>
<feature type="region of interest" description="Disordered" evidence="1">
    <location>
        <begin position="280"/>
        <end position="311"/>
    </location>
</feature>
<dbReference type="SUPFAM" id="SSF51556">
    <property type="entry name" value="Metallo-dependent hydrolases"/>
    <property type="match status" value="1"/>
</dbReference>
<dbReference type="GO" id="GO:0016788">
    <property type="term" value="F:hydrolase activity, acting on ester bonds"/>
    <property type="evidence" value="ECO:0007669"/>
    <property type="project" value="InterPro"/>
</dbReference>
<evidence type="ECO:0000313" key="3">
    <source>
        <dbReference type="Proteomes" id="UP000738325"/>
    </source>
</evidence>
<accession>A0A9P6UZ10</accession>
<proteinExistence type="predicted"/>
<evidence type="ECO:0000313" key="2">
    <source>
        <dbReference type="EMBL" id="KAG0327041.1"/>
    </source>
</evidence>
<dbReference type="Gene3D" id="3.20.20.140">
    <property type="entry name" value="Metal-dependent hydrolases"/>
    <property type="match status" value="2"/>
</dbReference>
<keyword evidence="3" id="KW-1185">Reference proteome</keyword>
<feature type="compositionally biased region" description="Basic and acidic residues" evidence="1">
    <location>
        <begin position="404"/>
        <end position="414"/>
    </location>
</feature>